<dbReference type="PROSITE" id="PS50125">
    <property type="entry name" value="GUANYLATE_CYCLASE_2"/>
    <property type="match status" value="1"/>
</dbReference>
<evidence type="ECO:0000259" key="1">
    <source>
        <dbReference type="PROSITE" id="PS50125"/>
    </source>
</evidence>
<dbReference type="Pfam" id="PF00211">
    <property type="entry name" value="Guanylate_cyc"/>
    <property type="match status" value="1"/>
</dbReference>
<dbReference type="CDD" id="cd07302">
    <property type="entry name" value="CHD"/>
    <property type="match status" value="1"/>
</dbReference>
<dbReference type="InterPro" id="IPR001054">
    <property type="entry name" value="A/G_cyclase"/>
</dbReference>
<dbReference type="InterPro" id="IPR029787">
    <property type="entry name" value="Nucleotide_cyclase"/>
</dbReference>
<accession>A0A383C0N9</accession>
<protein>
    <recommendedName>
        <fullName evidence="1">Guanylate cyclase domain-containing protein</fullName>
    </recommendedName>
</protein>
<proteinExistence type="predicted"/>
<reference evidence="2" key="1">
    <citation type="submission" date="2018-05" db="EMBL/GenBank/DDBJ databases">
        <authorList>
            <person name="Lanie J.A."/>
            <person name="Ng W.-L."/>
            <person name="Kazmierczak K.M."/>
            <person name="Andrzejewski T.M."/>
            <person name="Davidsen T.M."/>
            <person name="Wayne K.J."/>
            <person name="Tettelin H."/>
            <person name="Glass J.I."/>
            <person name="Rusch D."/>
            <person name="Podicherti R."/>
            <person name="Tsui H.-C.T."/>
            <person name="Winkler M.E."/>
        </authorList>
    </citation>
    <scope>NUCLEOTIDE SEQUENCE</scope>
</reference>
<evidence type="ECO:0000313" key="2">
    <source>
        <dbReference type="EMBL" id="SVE25643.1"/>
    </source>
</evidence>
<dbReference type="InterPro" id="IPR050697">
    <property type="entry name" value="Adenylyl/Guanylyl_Cyclase_3/4"/>
</dbReference>
<dbReference type="AlphaFoldDB" id="A0A383C0N9"/>
<dbReference type="EMBL" id="UINC01204763">
    <property type="protein sequence ID" value="SVE25643.1"/>
    <property type="molecule type" value="Genomic_DNA"/>
</dbReference>
<sequence>MPSPDTPTRKLATIMFTDIAGFTSQMSKDEAVALSLLDTKRKFLKPLIKKYNGTFVKEMGDGTLSHFPTANDAVNCSLDFQKSIKDNNDLNVRVGIHMDDTLFRENDVFGSSVNIASRIENLSPAGGVLVSKNVYDDLSEKKQHDGLSLGLQSLKGIGRLMEVIALKKKYLNVPNPKDYQINKVKVHSDDEVPSIAIIPFDNKGKEEDVFYAYGISADLIADVS</sequence>
<dbReference type="PANTHER" id="PTHR43081:SF19">
    <property type="entry name" value="PH-SENSITIVE ADENYLATE CYCLASE RV1264"/>
    <property type="match status" value="1"/>
</dbReference>
<name>A0A383C0N9_9ZZZZ</name>
<dbReference type="SMART" id="SM00044">
    <property type="entry name" value="CYCc"/>
    <property type="match status" value="1"/>
</dbReference>
<dbReference type="GO" id="GO:0035556">
    <property type="term" value="P:intracellular signal transduction"/>
    <property type="evidence" value="ECO:0007669"/>
    <property type="project" value="InterPro"/>
</dbReference>
<organism evidence="2">
    <name type="scientific">marine metagenome</name>
    <dbReference type="NCBI Taxonomy" id="408172"/>
    <lineage>
        <taxon>unclassified sequences</taxon>
        <taxon>metagenomes</taxon>
        <taxon>ecological metagenomes</taxon>
    </lineage>
</organism>
<feature type="domain" description="Guanylate cyclase" evidence="1">
    <location>
        <begin position="13"/>
        <end position="120"/>
    </location>
</feature>
<dbReference type="PANTHER" id="PTHR43081">
    <property type="entry name" value="ADENYLATE CYCLASE, TERMINAL-DIFFERENTIATION SPECIFIC-RELATED"/>
    <property type="match status" value="1"/>
</dbReference>
<feature type="non-terminal residue" evidence="2">
    <location>
        <position position="224"/>
    </location>
</feature>
<gene>
    <name evidence="2" type="ORF">METZ01_LOCUS478497</name>
</gene>
<dbReference type="SUPFAM" id="SSF55073">
    <property type="entry name" value="Nucleotide cyclase"/>
    <property type="match status" value="1"/>
</dbReference>
<dbReference type="Gene3D" id="3.30.70.1230">
    <property type="entry name" value="Nucleotide cyclase"/>
    <property type="match status" value="1"/>
</dbReference>
<dbReference type="GO" id="GO:0006171">
    <property type="term" value="P:cAMP biosynthetic process"/>
    <property type="evidence" value="ECO:0007669"/>
    <property type="project" value="TreeGrafter"/>
</dbReference>